<evidence type="ECO:0000256" key="2">
    <source>
        <dbReference type="ARBA" id="ARBA00023125"/>
    </source>
</evidence>
<evidence type="ECO:0000256" key="1">
    <source>
        <dbReference type="ARBA" id="ARBA00023015"/>
    </source>
</evidence>
<dbReference type="Gene3D" id="1.10.10.10">
    <property type="entry name" value="Winged helix-like DNA-binding domain superfamily/Winged helix DNA-binding domain"/>
    <property type="match status" value="1"/>
</dbReference>
<sequence length="163" mass="18572">MDEKTRHILECLEEDARISHEKIATLTGMPVGEVSRIIKDMENSGVIRKYKTVIDWDLAGDENVYAIIELKVSLERSLGYQALVERLYKFPEVRSVRLLSGQYDLSLTVSGSSMKEVAFFVAEKISTLEQVQHTATHFVLKTYKEDGVILYEQDHLARLPVTP</sequence>
<dbReference type="Proteomes" id="UP000509594">
    <property type="component" value="Chromosome"/>
</dbReference>
<name>A0A7D5E6Y0_9EURY</name>
<dbReference type="PANTHER" id="PTHR30154:SF34">
    <property type="entry name" value="TRANSCRIPTIONAL REGULATOR AZLB"/>
    <property type="match status" value="1"/>
</dbReference>
<dbReference type="InterPro" id="IPR019888">
    <property type="entry name" value="Tscrpt_reg_AsnC-like"/>
</dbReference>
<dbReference type="SUPFAM" id="SSF46785">
    <property type="entry name" value="Winged helix' DNA-binding domain"/>
    <property type="match status" value="1"/>
</dbReference>
<evidence type="ECO:0000256" key="3">
    <source>
        <dbReference type="ARBA" id="ARBA00023163"/>
    </source>
</evidence>
<dbReference type="OrthoDB" id="131500at2157"/>
<dbReference type="InterPro" id="IPR036388">
    <property type="entry name" value="WH-like_DNA-bd_sf"/>
</dbReference>
<keyword evidence="3" id="KW-0804">Transcription</keyword>
<feature type="domain" description="HTH asnC-type" evidence="4">
    <location>
        <begin position="1"/>
        <end position="81"/>
    </location>
</feature>
<gene>
    <name evidence="5" type="ORF">HWN40_08700</name>
</gene>
<dbReference type="InterPro" id="IPR011008">
    <property type="entry name" value="Dimeric_a/b-barrel"/>
</dbReference>
<dbReference type="PROSITE" id="PS50956">
    <property type="entry name" value="HTH_ASNC_2"/>
    <property type="match status" value="1"/>
</dbReference>
<dbReference type="InterPro" id="IPR019887">
    <property type="entry name" value="Tscrpt_reg_AsnC/Lrp_C"/>
</dbReference>
<evidence type="ECO:0000259" key="4">
    <source>
        <dbReference type="PROSITE" id="PS50956"/>
    </source>
</evidence>
<dbReference type="Gene3D" id="3.30.70.920">
    <property type="match status" value="1"/>
</dbReference>
<accession>A0A7D5E6Y0</accession>
<evidence type="ECO:0000313" key="5">
    <source>
        <dbReference type="EMBL" id="QLC50312.1"/>
    </source>
</evidence>
<dbReference type="GO" id="GO:0043200">
    <property type="term" value="P:response to amino acid"/>
    <property type="evidence" value="ECO:0007669"/>
    <property type="project" value="TreeGrafter"/>
</dbReference>
<keyword evidence="6" id="KW-1185">Reference proteome</keyword>
<dbReference type="GO" id="GO:0043565">
    <property type="term" value="F:sequence-specific DNA binding"/>
    <property type="evidence" value="ECO:0007669"/>
    <property type="project" value="InterPro"/>
</dbReference>
<proteinExistence type="predicted"/>
<dbReference type="GO" id="GO:0005829">
    <property type="term" value="C:cytosol"/>
    <property type="evidence" value="ECO:0007669"/>
    <property type="project" value="TreeGrafter"/>
</dbReference>
<reference evidence="5 6" key="1">
    <citation type="submission" date="2020-06" db="EMBL/GenBank/DDBJ databases">
        <title>Methanolobus halotolerans sp. nov., isolated from a saline lake Tus in Siberia.</title>
        <authorList>
            <person name="Shen Y."/>
            <person name="Chen S.-C."/>
            <person name="Lai M.-C."/>
            <person name="Huang H.-H."/>
            <person name="Chiu H.-H."/>
            <person name="Tang S.-L."/>
            <person name="Rogozin D.Y."/>
            <person name="Degermendzhy A.G."/>
        </authorList>
    </citation>
    <scope>NUCLEOTIDE SEQUENCE [LARGE SCALE GENOMIC DNA]</scope>
    <source>
        <strain evidence="5 6">DSM 21339</strain>
    </source>
</reference>
<protein>
    <submittedName>
        <fullName evidence="5">Lrp/AsnC family transcriptional regulator</fullName>
    </submittedName>
</protein>
<dbReference type="InterPro" id="IPR036390">
    <property type="entry name" value="WH_DNA-bd_sf"/>
</dbReference>
<evidence type="ECO:0000313" key="6">
    <source>
        <dbReference type="Proteomes" id="UP000509594"/>
    </source>
</evidence>
<dbReference type="AlphaFoldDB" id="A0A7D5E6Y0"/>
<keyword evidence="2" id="KW-0238">DNA-binding</keyword>
<dbReference type="PRINTS" id="PR00033">
    <property type="entry name" value="HTHASNC"/>
</dbReference>
<dbReference type="KEGG" id="mzi:HWN40_08700"/>
<dbReference type="PANTHER" id="PTHR30154">
    <property type="entry name" value="LEUCINE-RESPONSIVE REGULATORY PROTEIN"/>
    <property type="match status" value="1"/>
</dbReference>
<dbReference type="Pfam" id="PF01037">
    <property type="entry name" value="AsnC_trans_reg"/>
    <property type="match status" value="1"/>
</dbReference>
<dbReference type="InterPro" id="IPR000485">
    <property type="entry name" value="AsnC-type_HTH_dom"/>
</dbReference>
<keyword evidence="1" id="KW-0805">Transcription regulation</keyword>
<dbReference type="SMART" id="SM00344">
    <property type="entry name" value="HTH_ASNC"/>
    <property type="match status" value="1"/>
</dbReference>
<dbReference type="Pfam" id="PF13412">
    <property type="entry name" value="HTH_24"/>
    <property type="match status" value="1"/>
</dbReference>
<organism evidence="5 6">
    <name type="scientific">Methanolobus zinderi</name>
    <dbReference type="NCBI Taxonomy" id="536044"/>
    <lineage>
        <taxon>Archaea</taxon>
        <taxon>Methanobacteriati</taxon>
        <taxon>Methanobacteriota</taxon>
        <taxon>Stenosarchaea group</taxon>
        <taxon>Methanomicrobia</taxon>
        <taxon>Methanosarcinales</taxon>
        <taxon>Methanosarcinaceae</taxon>
        <taxon>Methanolobus</taxon>
    </lineage>
</organism>
<dbReference type="SUPFAM" id="SSF54909">
    <property type="entry name" value="Dimeric alpha+beta barrel"/>
    <property type="match status" value="1"/>
</dbReference>
<dbReference type="EMBL" id="CP058215">
    <property type="protein sequence ID" value="QLC50312.1"/>
    <property type="molecule type" value="Genomic_DNA"/>
</dbReference>